<protein>
    <submittedName>
        <fullName evidence="2">MFS family permease</fullName>
    </submittedName>
</protein>
<proteinExistence type="predicted"/>
<feature type="transmembrane region" description="Helical" evidence="1">
    <location>
        <begin position="109"/>
        <end position="135"/>
    </location>
</feature>
<accession>A0A840YQ63</accession>
<gene>
    <name evidence="2" type="ORF">FHT02_001351</name>
</gene>
<evidence type="ECO:0000313" key="3">
    <source>
        <dbReference type="Proteomes" id="UP000527143"/>
    </source>
</evidence>
<evidence type="ECO:0000256" key="1">
    <source>
        <dbReference type="SAM" id="Phobius"/>
    </source>
</evidence>
<dbReference type="AlphaFoldDB" id="A0A840YQ63"/>
<organism evidence="2 3">
    <name type="scientific">Sphingomonas xinjiangensis</name>
    <dbReference type="NCBI Taxonomy" id="643568"/>
    <lineage>
        <taxon>Bacteria</taxon>
        <taxon>Pseudomonadati</taxon>
        <taxon>Pseudomonadota</taxon>
        <taxon>Alphaproteobacteria</taxon>
        <taxon>Sphingomonadales</taxon>
        <taxon>Sphingomonadaceae</taxon>
        <taxon>Sphingomonas</taxon>
    </lineage>
</organism>
<keyword evidence="3" id="KW-1185">Reference proteome</keyword>
<feature type="transmembrane region" description="Helical" evidence="1">
    <location>
        <begin position="210"/>
        <end position="233"/>
    </location>
</feature>
<dbReference type="Proteomes" id="UP000527143">
    <property type="component" value="Unassembled WGS sequence"/>
</dbReference>
<dbReference type="RefSeq" id="WP_184085777.1">
    <property type="nucleotide sequence ID" value="NZ_JACIJF010000003.1"/>
</dbReference>
<feature type="transmembrane region" description="Helical" evidence="1">
    <location>
        <begin position="170"/>
        <end position="198"/>
    </location>
</feature>
<keyword evidence="1" id="KW-0812">Transmembrane</keyword>
<keyword evidence="1" id="KW-1133">Transmembrane helix</keyword>
<name>A0A840YQ63_9SPHN</name>
<keyword evidence="1" id="KW-0472">Membrane</keyword>
<sequence>MTWSFSGVLADVRAIWRGERDLLVRVASVFFFLPTLAARLFLPMPNLEGATREDLPRVLSEWLAGQGGWIALQLVVLTFGSGLILVLLLDRARPTLGQAMIRTLKLLPLLLIAWTCVLFAMALGSMLLFVVALYLGGRGFLSAAAVVMRPERGPFAAVVDSVRLTARRGWMVAALAAMVFVASYLAALIFGIFAEAIVQGGGSPMLQAPLEILTAAASAAGSLAMVLLQAAIYRAATVPSSGM</sequence>
<reference evidence="2 3" key="1">
    <citation type="submission" date="2020-08" db="EMBL/GenBank/DDBJ databases">
        <title>Genomic Encyclopedia of Type Strains, Phase IV (KMG-IV): sequencing the most valuable type-strain genomes for metagenomic binning, comparative biology and taxonomic classification.</title>
        <authorList>
            <person name="Goeker M."/>
        </authorList>
    </citation>
    <scope>NUCLEOTIDE SEQUENCE [LARGE SCALE GENOMIC DNA]</scope>
    <source>
        <strain evidence="2 3">DSM 26736</strain>
    </source>
</reference>
<comment type="caution">
    <text evidence="2">The sequence shown here is derived from an EMBL/GenBank/DDBJ whole genome shotgun (WGS) entry which is preliminary data.</text>
</comment>
<feature type="transmembrane region" description="Helical" evidence="1">
    <location>
        <begin position="62"/>
        <end position="89"/>
    </location>
</feature>
<feature type="transmembrane region" description="Helical" evidence="1">
    <location>
        <begin position="22"/>
        <end position="42"/>
    </location>
</feature>
<dbReference type="EMBL" id="JACIJF010000003">
    <property type="protein sequence ID" value="MBB5710123.1"/>
    <property type="molecule type" value="Genomic_DNA"/>
</dbReference>
<evidence type="ECO:0000313" key="2">
    <source>
        <dbReference type="EMBL" id="MBB5710123.1"/>
    </source>
</evidence>